<keyword evidence="5 8" id="KW-0472">Membrane</keyword>
<comment type="subcellular location">
    <subcellularLocation>
        <location evidence="1">Cell membrane</location>
        <topology evidence="1">Multi-pass membrane protein</topology>
    </subcellularLocation>
</comment>
<keyword evidence="3 8" id="KW-0812">Transmembrane</keyword>
<evidence type="ECO:0000256" key="8">
    <source>
        <dbReference type="SAM" id="Phobius"/>
    </source>
</evidence>
<organism evidence="9 10">
    <name type="scientific">Diploptera punctata</name>
    <name type="common">Pacific beetle cockroach</name>
    <dbReference type="NCBI Taxonomy" id="6984"/>
    <lineage>
        <taxon>Eukaryota</taxon>
        <taxon>Metazoa</taxon>
        <taxon>Ecdysozoa</taxon>
        <taxon>Arthropoda</taxon>
        <taxon>Hexapoda</taxon>
        <taxon>Insecta</taxon>
        <taxon>Pterygota</taxon>
        <taxon>Neoptera</taxon>
        <taxon>Polyneoptera</taxon>
        <taxon>Dictyoptera</taxon>
        <taxon>Blattodea</taxon>
        <taxon>Blaberoidea</taxon>
        <taxon>Blaberidae</taxon>
        <taxon>Diplopterinae</taxon>
        <taxon>Diploptera</taxon>
    </lineage>
</organism>
<keyword evidence="4 8" id="KW-1133">Transmembrane helix</keyword>
<feature type="transmembrane region" description="Helical" evidence="8">
    <location>
        <begin position="361"/>
        <end position="379"/>
    </location>
</feature>
<evidence type="ECO:0000256" key="5">
    <source>
        <dbReference type="ARBA" id="ARBA00023136"/>
    </source>
</evidence>
<feature type="transmembrane region" description="Helical" evidence="8">
    <location>
        <begin position="127"/>
        <end position="148"/>
    </location>
</feature>
<evidence type="ECO:0000256" key="4">
    <source>
        <dbReference type="ARBA" id="ARBA00022989"/>
    </source>
</evidence>
<proteinExistence type="predicted"/>
<dbReference type="Proteomes" id="UP001233999">
    <property type="component" value="Unassembled WGS sequence"/>
</dbReference>
<dbReference type="PANTHER" id="PTHR42643:SF24">
    <property type="entry name" value="IONOTROPIC RECEPTOR 60A"/>
    <property type="match status" value="1"/>
</dbReference>
<name>A0AAD8EIU3_DIPPU</name>
<keyword evidence="10" id="KW-1185">Reference proteome</keyword>
<evidence type="ECO:0000256" key="6">
    <source>
        <dbReference type="ARBA" id="ARBA00023170"/>
    </source>
</evidence>
<dbReference type="SUPFAM" id="SSF53850">
    <property type="entry name" value="Periplasmic binding protein-like II"/>
    <property type="match status" value="1"/>
</dbReference>
<evidence type="ECO:0008006" key="11">
    <source>
        <dbReference type="Google" id="ProtNLM"/>
    </source>
</evidence>
<keyword evidence="2" id="KW-1003">Cell membrane</keyword>
<dbReference type="AlphaFoldDB" id="A0AAD8EIU3"/>
<evidence type="ECO:0000256" key="7">
    <source>
        <dbReference type="ARBA" id="ARBA00023180"/>
    </source>
</evidence>
<reference evidence="9" key="1">
    <citation type="journal article" date="2023" name="IScience">
        <title>Live-bearing cockroach genome reveals convergent evolutionary mechanisms linked to viviparity in insects and beyond.</title>
        <authorList>
            <person name="Fouks B."/>
            <person name="Harrison M.C."/>
            <person name="Mikhailova A.A."/>
            <person name="Marchal E."/>
            <person name="English S."/>
            <person name="Carruthers M."/>
            <person name="Jennings E.C."/>
            <person name="Chiamaka E.L."/>
            <person name="Frigard R.A."/>
            <person name="Pippel M."/>
            <person name="Attardo G.M."/>
            <person name="Benoit J.B."/>
            <person name="Bornberg-Bauer E."/>
            <person name="Tobe S.S."/>
        </authorList>
    </citation>
    <scope>NUCLEOTIDE SEQUENCE</scope>
    <source>
        <strain evidence="9">Stay&amp;Tobe</strain>
    </source>
</reference>
<evidence type="ECO:0000256" key="3">
    <source>
        <dbReference type="ARBA" id="ARBA00022692"/>
    </source>
</evidence>
<protein>
    <recommendedName>
        <fullName evidence="11">Ionotropic glutamate receptor C-terminal domain-containing protein</fullName>
    </recommendedName>
</protein>
<evidence type="ECO:0000313" key="10">
    <source>
        <dbReference type="Proteomes" id="UP001233999"/>
    </source>
</evidence>
<accession>A0AAD8EIU3</accession>
<dbReference type="GO" id="GO:0005886">
    <property type="term" value="C:plasma membrane"/>
    <property type="evidence" value="ECO:0007669"/>
    <property type="project" value="UniProtKB-SubCell"/>
</dbReference>
<feature type="transmembrane region" description="Helical" evidence="8">
    <location>
        <begin position="91"/>
        <end position="115"/>
    </location>
</feature>
<keyword evidence="6" id="KW-0675">Receptor</keyword>
<evidence type="ECO:0000313" key="9">
    <source>
        <dbReference type="EMBL" id="KAJ9592180.1"/>
    </source>
</evidence>
<gene>
    <name evidence="9" type="ORF">L9F63_001296</name>
</gene>
<keyword evidence="7" id="KW-0325">Glycoprotein</keyword>
<dbReference type="EMBL" id="JASPKZ010003844">
    <property type="protein sequence ID" value="KAJ9592180.1"/>
    <property type="molecule type" value="Genomic_DNA"/>
</dbReference>
<evidence type="ECO:0000256" key="2">
    <source>
        <dbReference type="ARBA" id="ARBA00022475"/>
    </source>
</evidence>
<sequence length="391" mass="45688">MDFIKLVFDKLNLTMKQEEPITGAELFYSERIAKCTGLLVIGMCDIILGYIPMGDDMLRYTDSAIPYRFIHFDWYVPCGRMVSRFATFSRIFSFQVCISFLCSSVGSVILIRIEAYICLLYRRKETAVFMSVSGCSLSLWAVILGVSAPELPRTSTIRVFFLLFIWYSFVINTIFQTFFTSYLVNPGTIPRIQNFQQMLDSGIEIGFDPFLDYHFQGSSDQRFIEARKRRKVCRDRHYCFGRVDITGDFAYMDADYYADWYSTEYKNPRMCKLEDGYLLMMITSHFSKGSIYVDIFNRELYRILESGIASKVIDDHNYKLKSGRIRNIWFEKLSNDTLVDPDEKNSSNEEYVQYSLSHMQITFCFIIVGYILSFTTLLLECAQYNICQRTQ</sequence>
<feature type="transmembrane region" description="Helical" evidence="8">
    <location>
        <begin position="160"/>
        <end position="184"/>
    </location>
</feature>
<comment type="caution">
    <text evidence="9">The sequence shown here is derived from an EMBL/GenBank/DDBJ whole genome shotgun (WGS) entry which is preliminary data.</text>
</comment>
<feature type="transmembrane region" description="Helical" evidence="8">
    <location>
        <begin position="35"/>
        <end position="53"/>
    </location>
</feature>
<evidence type="ECO:0000256" key="1">
    <source>
        <dbReference type="ARBA" id="ARBA00004651"/>
    </source>
</evidence>
<dbReference type="InterPro" id="IPR052192">
    <property type="entry name" value="Insect_Ionotropic_Sensory_Rcpt"/>
</dbReference>
<dbReference type="PANTHER" id="PTHR42643">
    <property type="entry name" value="IONOTROPIC RECEPTOR 20A-RELATED"/>
    <property type="match status" value="1"/>
</dbReference>
<reference evidence="9" key="2">
    <citation type="submission" date="2023-05" db="EMBL/GenBank/DDBJ databases">
        <authorList>
            <person name="Fouks B."/>
        </authorList>
    </citation>
    <scope>NUCLEOTIDE SEQUENCE</scope>
    <source>
        <strain evidence="9">Stay&amp;Tobe</strain>
        <tissue evidence="9">Testes</tissue>
    </source>
</reference>